<organism evidence="2 3">
    <name type="scientific">Bacteroides thetaiotaomicron</name>
    <dbReference type="NCBI Taxonomy" id="818"/>
    <lineage>
        <taxon>Bacteria</taxon>
        <taxon>Pseudomonadati</taxon>
        <taxon>Bacteroidota</taxon>
        <taxon>Bacteroidia</taxon>
        <taxon>Bacteroidales</taxon>
        <taxon>Bacteroidaceae</taxon>
        <taxon>Bacteroides</taxon>
    </lineage>
</organism>
<feature type="signal peptide" evidence="1">
    <location>
        <begin position="1"/>
        <end position="25"/>
    </location>
</feature>
<proteinExistence type="predicted"/>
<evidence type="ECO:0000313" key="3">
    <source>
        <dbReference type="Proteomes" id="UP000095576"/>
    </source>
</evidence>
<dbReference type="Proteomes" id="UP000095576">
    <property type="component" value="Unassembled WGS sequence"/>
</dbReference>
<dbReference type="Pfam" id="PF16120">
    <property type="entry name" value="DUF4836"/>
    <property type="match status" value="1"/>
</dbReference>
<dbReference type="AlphaFoldDB" id="A0A0P0FDE6"/>
<evidence type="ECO:0000313" key="2">
    <source>
        <dbReference type="EMBL" id="CUP64454.1"/>
    </source>
</evidence>
<dbReference type="PATRIC" id="fig|818.23.peg.3887"/>
<sequence>MSMAKKMISRLSVLAVLIVFLAACSKQTEYTNVIPADATAVASIDLKSLANKAGMNDKENEAAKQKLLEAMKSGMNAATFQQLEKVINNPGASGLDPEAPIYIFSSPQISGGAFVAKVSNEDDLHASLDVMAKEQICQPVSEADGYSFTTLNGNLLAFNETTAIIISASRTSQTEAAKEAITKLMKQTADNSIAKSGAFQKIAKQKSDINFFASMSAIPSTYRSQISMGLPSEIKPEDITILGGLNFEKGKIALKTENYTENDAVKALLKKQMESFGKTNGTFVKYFPASTLMFINMGVKGDGLYNLLSENKEFRSTVSIAKADEVKELFSSFNGDISAGLINVTMNSAPTFLAYADVKNGNALEALYKNKQSLGMRKGEDIMELGKDEYVYKTRGMNIFFGIKDKQMYATNDELLYKSIGKTVDKSIKDAPYAADMKGKTVFMAINAEAILDLPVVKMLVGFGGKEFKTYSDLASKVSYLSVSSEGETSETDLCLKDKDVNALKQIVDFAKQFAGM</sequence>
<feature type="chain" id="PRO_5014235835" description="DUF4836 family protein" evidence="1">
    <location>
        <begin position="26"/>
        <end position="517"/>
    </location>
</feature>
<gene>
    <name evidence="2" type="ORF">ERS852511_02766</name>
</gene>
<dbReference type="PROSITE" id="PS51257">
    <property type="entry name" value="PROKAR_LIPOPROTEIN"/>
    <property type="match status" value="1"/>
</dbReference>
<dbReference type="KEGG" id="btho:Btheta7330_03772"/>
<evidence type="ECO:0000256" key="1">
    <source>
        <dbReference type="SAM" id="SignalP"/>
    </source>
</evidence>
<protein>
    <recommendedName>
        <fullName evidence="4">DUF4836 family protein</fullName>
    </recommendedName>
</protein>
<evidence type="ECO:0008006" key="4">
    <source>
        <dbReference type="Google" id="ProtNLM"/>
    </source>
</evidence>
<keyword evidence="1" id="KW-0732">Signal</keyword>
<reference evidence="2 3" key="1">
    <citation type="submission" date="2015-09" db="EMBL/GenBank/DDBJ databases">
        <authorList>
            <consortium name="Pathogen Informatics"/>
        </authorList>
    </citation>
    <scope>NUCLEOTIDE SEQUENCE [LARGE SCALE GENOMIC DNA]</scope>
    <source>
        <strain evidence="2 3">2789STDY5834899</strain>
    </source>
</reference>
<accession>A0A0P0FDE6</accession>
<dbReference type="InterPro" id="IPR032276">
    <property type="entry name" value="DUF4836"/>
</dbReference>
<name>A0A0P0FDE6_BACT4</name>
<dbReference type="EMBL" id="CZAP01000009">
    <property type="protein sequence ID" value="CUP64454.1"/>
    <property type="molecule type" value="Genomic_DNA"/>
</dbReference>